<keyword evidence="5" id="KW-1185">Reference proteome</keyword>
<accession>A0A4Z2GIL5</accession>
<dbReference type="PANTHER" id="PTHR15718:SF3">
    <property type="entry name" value="G PROTEIN-REGULATED INDUCER OF NEURITE OUTGROWTH C-TERMINAL DOMAIN-CONTAINING PROTEIN"/>
    <property type="match status" value="1"/>
</dbReference>
<comment type="caution">
    <text evidence="4">The sequence shown here is derived from an EMBL/GenBank/DDBJ whole genome shotgun (WGS) entry which is preliminary data.</text>
</comment>
<sequence>MQSNLSETQASSLQNEHREALQRRTVAERDLHVTQLRALARRRDDTRVPPEHPARLAELPLQRKQHPAHRVALTVQLHTQHAHAQAVVELGVGPRAPGLGLAGPPVIGETPQLHQRDVAVEAGREVAEAHQGDQELPAGVSILHGEAETGGRAGRRGHRLAERRARVEAGQHRCAMARPGRPVSESYRPASRSVSESSSYSGDAAALGSEDGDCQAPILSLSKSSVDVVIPHKRDPAWTRVDLRRSSSTDTHAERHSVTLQQLHPHMWRRVNPAGGQRVALSAQHADSQGPPALSERWIANTQRWSAGSSTHSRSSTPDTVVWKGGTSRPSSVTQGSPCSPLCKPSSSPTTPSPFISPLQTPTLPPKDRLASSSALTHEQEDLLPSSTEPSPRTSPKGAHASSPSSYSPNLLQLTSKEDQSFLENNSLYFIFPSVNLAEGGASSDAGCLVDDVTEKPRGPGGSEISESEAPRSPAQMINHLTPTSPAYGQESGRGASDSHVEPRFPTGRSWKSPLVSSLSDSLLGVCSRCYLNGRVGIPRAQGFRDEGTMTSQLELVEAAVQTISPVNSLWGLGRNLSNSNMGSHSFLGSPPGSRLNLKSSVGSNSNLVSPSSSMFPMSSCEEEEEVRGGDDPTWDINSVSSHDLERRRSCLKMKPEGDGNPYRRRGSMKQVQWDEEGMTWDVHGASLDPEVLSTAILKHLELQISPQTPGNTSKKKKKKTAPKPPLISNVVTAVVSDFHPPVMVITRACTEGESEKTPGDDGGREAVRRLSRAEASYAKEEDEVYGEEGTARPKSPSGGSGHSRKKSVRRALKKPGWCVGSSKASD</sequence>
<protein>
    <submittedName>
        <fullName evidence="4">GRIN2-like protein</fullName>
    </submittedName>
</protein>
<evidence type="ECO:0000313" key="5">
    <source>
        <dbReference type="Proteomes" id="UP000314294"/>
    </source>
</evidence>
<gene>
    <name evidence="4" type="primary">GRIN2_1</name>
    <name evidence="4" type="ORF">EYF80_037083</name>
</gene>
<dbReference type="PANTHER" id="PTHR15718">
    <property type="entry name" value="G PROTEIN-REGULATED INDUCER OF NEURITE OUTGROWTH C-TERMINAL DOMAIN-CONTAINING PROTEIN"/>
    <property type="match status" value="1"/>
</dbReference>
<feature type="region of interest" description="Disordered" evidence="2">
    <location>
        <begin position="304"/>
        <end position="411"/>
    </location>
</feature>
<dbReference type="OrthoDB" id="10049175at2759"/>
<dbReference type="InterPro" id="IPR026646">
    <property type="entry name" value="GPRIN2-like/GPRIN3"/>
</dbReference>
<dbReference type="GO" id="GO:0005886">
    <property type="term" value="C:plasma membrane"/>
    <property type="evidence" value="ECO:0007669"/>
    <property type="project" value="TreeGrafter"/>
</dbReference>
<feature type="compositionally biased region" description="Basic residues" evidence="2">
    <location>
        <begin position="803"/>
        <end position="814"/>
    </location>
</feature>
<feature type="compositionally biased region" description="Low complexity" evidence="2">
    <location>
        <begin position="385"/>
        <end position="396"/>
    </location>
</feature>
<dbReference type="EMBL" id="SRLO01000538">
    <property type="protein sequence ID" value="TNN52703.1"/>
    <property type="molecule type" value="Genomic_DNA"/>
</dbReference>
<dbReference type="Proteomes" id="UP000314294">
    <property type="component" value="Unassembled WGS sequence"/>
</dbReference>
<proteinExistence type="predicted"/>
<feature type="region of interest" description="Disordered" evidence="2">
    <location>
        <begin position="1"/>
        <end position="32"/>
    </location>
</feature>
<feature type="compositionally biased region" description="Low complexity" evidence="2">
    <location>
        <begin position="337"/>
        <end position="359"/>
    </location>
</feature>
<feature type="compositionally biased region" description="Polar residues" evidence="2">
    <location>
        <begin position="1"/>
        <end position="14"/>
    </location>
</feature>
<evidence type="ECO:0000256" key="1">
    <source>
        <dbReference type="ARBA" id="ARBA00002358"/>
    </source>
</evidence>
<evidence type="ECO:0000256" key="2">
    <source>
        <dbReference type="SAM" id="MobiDB-lite"/>
    </source>
</evidence>
<dbReference type="Pfam" id="PF15235">
    <property type="entry name" value="GRIN_C"/>
    <property type="match status" value="1"/>
</dbReference>
<comment type="function">
    <text evidence="1">May be involved in neurite outgrowth.</text>
</comment>
<evidence type="ECO:0000259" key="3">
    <source>
        <dbReference type="Pfam" id="PF15235"/>
    </source>
</evidence>
<evidence type="ECO:0000313" key="4">
    <source>
        <dbReference type="EMBL" id="TNN52703.1"/>
    </source>
</evidence>
<feature type="compositionally biased region" description="Basic and acidic residues" evidence="2">
    <location>
        <begin position="15"/>
        <end position="32"/>
    </location>
</feature>
<feature type="compositionally biased region" description="Polar residues" evidence="2">
    <location>
        <begin position="402"/>
        <end position="411"/>
    </location>
</feature>
<feature type="region of interest" description="Disordered" evidence="2">
    <location>
        <begin position="704"/>
        <end position="726"/>
    </location>
</feature>
<dbReference type="GO" id="GO:0031175">
    <property type="term" value="P:neuron projection development"/>
    <property type="evidence" value="ECO:0007669"/>
    <property type="project" value="TreeGrafter"/>
</dbReference>
<feature type="region of interest" description="Disordered" evidence="2">
    <location>
        <begin position="166"/>
        <end position="211"/>
    </location>
</feature>
<dbReference type="AlphaFoldDB" id="A0A4Z2GIL5"/>
<dbReference type="InterPro" id="IPR032745">
    <property type="entry name" value="GRIN_C"/>
</dbReference>
<feature type="region of interest" description="Disordered" evidence="2">
    <location>
        <begin position="775"/>
        <end position="827"/>
    </location>
</feature>
<name>A0A4Z2GIL5_9TELE</name>
<feature type="compositionally biased region" description="Low complexity" evidence="2">
    <location>
        <begin position="306"/>
        <end position="316"/>
    </location>
</feature>
<feature type="region of interest" description="Disordered" evidence="2">
    <location>
        <begin position="448"/>
        <end position="510"/>
    </location>
</feature>
<feature type="domain" description="G protein-regulated inducer of neurite outgrowth C-terminal" evidence="3">
    <location>
        <begin position="661"/>
        <end position="723"/>
    </location>
</feature>
<feature type="compositionally biased region" description="Low complexity" evidence="2">
    <location>
        <begin position="190"/>
        <end position="206"/>
    </location>
</feature>
<reference evidence="4 5" key="1">
    <citation type="submission" date="2019-03" db="EMBL/GenBank/DDBJ databases">
        <title>First draft genome of Liparis tanakae, snailfish: a comprehensive survey of snailfish specific genes.</title>
        <authorList>
            <person name="Kim W."/>
            <person name="Song I."/>
            <person name="Jeong J.-H."/>
            <person name="Kim D."/>
            <person name="Kim S."/>
            <person name="Ryu S."/>
            <person name="Song J.Y."/>
            <person name="Lee S.K."/>
        </authorList>
    </citation>
    <scope>NUCLEOTIDE SEQUENCE [LARGE SCALE GENOMIC DNA]</scope>
    <source>
        <tissue evidence="4">Muscle</tissue>
    </source>
</reference>
<organism evidence="4 5">
    <name type="scientific">Liparis tanakae</name>
    <name type="common">Tanaka's snailfish</name>
    <dbReference type="NCBI Taxonomy" id="230148"/>
    <lineage>
        <taxon>Eukaryota</taxon>
        <taxon>Metazoa</taxon>
        <taxon>Chordata</taxon>
        <taxon>Craniata</taxon>
        <taxon>Vertebrata</taxon>
        <taxon>Euteleostomi</taxon>
        <taxon>Actinopterygii</taxon>
        <taxon>Neopterygii</taxon>
        <taxon>Teleostei</taxon>
        <taxon>Neoteleostei</taxon>
        <taxon>Acanthomorphata</taxon>
        <taxon>Eupercaria</taxon>
        <taxon>Perciformes</taxon>
        <taxon>Cottioidei</taxon>
        <taxon>Cottales</taxon>
        <taxon>Liparidae</taxon>
        <taxon>Liparis</taxon>
    </lineage>
</organism>